<reference evidence="5" key="2">
    <citation type="submission" date="2020-06" db="EMBL/GenBank/DDBJ databases">
        <title>Helianthus annuus Genome sequencing and assembly Release 2.</title>
        <authorList>
            <person name="Gouzy J."/>
            <person name="Langlade N."/>
            <person name="Munos S."/>
        </authorList>
    </citation>
    <scope>NUCLEOTIDE SEQUENCE</scope>
    <source>
        <tissue evidence="5">Leaves</tissue>
    </source>
</reference>
<keyword evidence="3 5" id="KW-0456">Lyase</keyword>
<organism evidence="5 6">
    <name type="scientific">Helianthus annuus</name>
    <name type="common">Common sunflower</name>
    <dbReference type="NCBI Taxonomy" id="4232"/>
    <lineage>
        <taxon>Eukaryota</taxon>
        <taxon>Viridiplantae</taxon>
        <taxon>Streptophyta</taxon>
        <taxon>Embryophyta</taxon>
        <taxon>Tracheophyta</taxon>
        <taxon>Spermatophyta</taxon>
        <taxon>Magnoliopsida</taxon>
        <taxon>eudicotyledons</taxon>
        <taxon>Gunneridae</taxon>
        <taxon>Pentapetalae</taxon>
        <taxon>asterids</taxon>
        <taxon>campanulids</taxon>
        <taxon>Asterales</taxon>
        <taxon>Asteraceae</taxon>
        <taxon>Asteroideae</taxon>
        <taxon>Heliantheae alliance</taxon>
        <taxon>Heliantheae</taxon>
        <taxon>Helianthus</taxon>
    </lineage>
</organism>
<evidence type="ECO:0000256" key="3">
    <source>
        <dbReference type="ARBA" id="ARBA00023239"/>
    </source>
</evidence>
<accession>A0A9K3P224</accession>
<dbReference type="InterPro" id="IPR008949">
    <property type="entry name" value="Isoprenoid_synthase_dom_sf"/>
</dbReference>
<dbReference type="GO" id="GO:0010333">
    <property type="term" value="F:terpene synthase activity"/>
    <property type="evidence" value="ECO:0007669"/>
    <property type="project" value="InterPro"/>
</dbReference>
<gene>
    <name evidence="5" type="ORF">HanXRQr2_Chr02g0077821</name>
</gene>
<dbReference type="Pfam" id="PF03936">
    <property type="entry name" value="Terpene_synth_C"/>
    <property type="match status" value="1"/>
</dbReference>
<keyword evidence="2" id="KW-0460">Magnesium</keyword>
<evidence type="ECO:0000313" key="5">
    <source>
        <dbReference type="EMBL" id="KAF5819458.1"/>
    </source>
</evidence>
<dbReference type="GO" id="GO:0000287">
    <property type="term" value="F:magnesium ion binding"/>
    <property type="evidence" value="ECO:0007669"/>
    <property type="project" value="InterPro"/>
</dbReference>
<dbReference type="SUPFAM" id="SSF48576">
    <property type="entry name" value="Terpenoid synthases"/>
    <property type="match status" value="1"/>
</dbReference>
<dbReference type="PANTHER" id="PTHR31225">
    <property type="entry name" value="OS04G0344100 PROTEIN-RELATED"/>
    <property type="match status" value="1"/>
</dbReference>
<keyword evidence="6" id="KW-1185">Reference proteome</keyword>
<dbReference type="Proteomes" id="UP000215914">
    <property type="component" value="Unassembled WGS sequence"/>
</dbReference>
<reference evidence="5" key="1">
    <citation type="journal article" date="2017" name="Nature">
        <title>The sunflower genome provides insights into oil metabolism, flowering and Asterid evolution.</title>
        <authorList>
            <person name="Badouin H."/>
            <person name="Gouzy J."/>
            <person name="Grassa C.J."/>
            <person name="Murat F."/>
            <person name="Staton S.E."/>
            <person name="Cottret L."/>
            <person name="Lelandais-Briere C."/>
            <person name="Owens G.L."/>
            <person name="Carrere S."/>
            <person name="Mayjonade B."/>
            <person name="Legrand L."/>
            <person name="Gill N."/>
            <person name="Kane N.C."/>
            <person name="Bowers J.E."/>
            <person name="Hubner S."/>
            <person name="Bellec A."/>
            <person name="Berard A."/>
            <person name="Berges H."/>
            <person name="Blanchet N."/>
            <person name="Boniface M.C."/>
            <person name="Brunel D."/>
            <person name="Catrice O."/>
            <person name="Chaidir N."/>
            <person name="Claudel C."/>
            <person name="Donnadieu C."/>
            <person name="Faraut T."/>
            <person name="Fievet G."/>
            <person name="Helmstetter N."/>
            <person name="King M."/>
            <person name="Knapp S.J."/>
            <person name="Lai Z."/>
            <person name="Le Paslier M.C."/>
            <person name="Lippi Y."/>
            <person name="Lorenzon L."/>
            <person name="Mandel J.R."/>
            <person name="Marage G."/>
            <person name="Marchand G."/>
            <person name="Marquand E."/>
            <person name="Bret-Mestries E."/>
            <person name="Morien E."/>
            <person name="Nambeesan S."/>
            <person name="Nguyen T."/>
            <person name="Pegot-Espagnet P."/>
            <person name="Pouilly N."/>
            <person name="Raftis F."/>
            <person name="Sallet E."/>
            <person name="Schiex T."/>
            <person name="Thomas J."/>
            <person name="Vandecasteele C."/>
            <person name="Vares D."/>
            <person name="Vear F."/>
            <person name="Vautrin S."/>
            <person name="Crespi M."/>
            <person name="Mangin B."/>
            <person name="Burke J.M."/>
            <person name="Salse J."/>
            <person name="Munos S."/>
            <person name="Vincourt P."/>
            <person name="Rieseberg L.H."/>
            <person name="Langlade N.B."/>
        </authorList>
    </citation>
    <scope>NUCLEOTIDE SEQUENCE</scope>
    <source>
        <tissue evidence="5">Leaves</tissue>
    </source>
</reference>
<dbReference type="Gramene" id="mRNA:HanXRQr2_Chr02g0077821">
    <property type="protein sequence ID" value="mRNA:HanXRQr2_Chr02g0077821"/>
    <property type="gene ID" value="HanXRQr2_Chr02g0077821"/>
</dbReference>
<keyword evidence="1" id="KW-0479">Metal-binding</keyword>
<feature type="domain" description="Terpene synthase metal-binding" evidence="4">
    <location>
        <begin position="1"/>
        <end position="74"/>
    </location>
</feature>
<evidence type="ECO:0000313" key="6">
    <source>
        <dbReference type="Proteomes" id="UP000215914"/>
    </source>
</evidence>
<comment type="caution">
    <text evidence="5">The sequence shown here is derived from an EMBL/GenBank/DDBJ whole genome shotgun (WGS) entry which is preliminary data.</text>
</comment>
<sequence>MITTIDDVFDVYGTLEELEQFTNIVNSWDLNAVKELPDYMKTCFFALYNAVNEMTYNILTRDGVFVLPYLKKAVIFQSYNHFRCKSVEKP</sequence>
<name>A0A9K3P224_HELAN</name>
<dbReference type="AlphaFoldDB" id="A0A9K3P224"/>
<evidence type="ECO:0000256" key="1">
    <source>
        <dbReference type="ARBA" id="ARBA00022723"/>
    </source>
</evidence>
<dbReference type="InterPro" id="IPR005630">
    <property type="entry name" value="Terpene_synthase_metal-bd"/>
</dbReference>
<protein>
    <submittedName>
        <fullName evidence="5">Lyase</fullName>
        <ecNumber evidence="5">4.2.3.-</ecNumber>
    </submittedName>
</protein>
<dbReference type="EMBL" id="MNCJ02000317">
    <property type="protein sequence ID" value="KAF5819458.1"/>
    <property type="molecule type" value="Genomic_DNA"/>
</dbReference>
<dbReference type="GO" id="GO:0016114">
    <property type="term" value="P:terpenoid biosynthetic process"/>
    <property type="evidence" value="ECO:0007669"/>
    <property type="project" value="InterPro"/>
</dbReference>
<proteinExistence type="predicted"/>
<dbReference type="PANTHER" id="PTHR31225:SF98">
    <property type="entry name" value="TERPENE SYNTHASE 9-RELATED"/>
    <property type="match status" value="1"/>
</dbReference>
<dbReference type="EC" id="4.2.3.-" evidence="5"/>
<dbReference type="Gene3D" id="1.10.600.10">
    <property type="entry name" value="Farnesyl Diphosphate Synthase"/>
    <property type="match status" value="1"/>
</dbReference>
<dbReference type="InterPro" id="IPR050148">
    <property type="entry name" value="Terpene_synthase-like"/>
</dbReference>
<evidence type="ECO:0000256" key="2">
    <source>
        <dbReference type="ARBA" id="ARBA00022842"/>
    </source>
</evidence>
<evidence type="ECO:0000259" key="4">
    <source>
        <dbReference type="Pfam" id="PF03936"/>
    </source>
</evidence>